<evidence type="ECO:0000313" key="2">
    <source>
        <dbReference type="Proteomes" id="UP000649179"/>
    </source>
</evidence>
<reference evidence="1" key="1">
    <citation type="journal article" date="2014" name="Int. J. Syst. Evol. Microbiol.">
        <title>Complete genome sequence of Corynebacterium casei LMG S-19264T (=DSM 44701T), isolated from a smear-ripened cheese.</title>
        <authorList>
            <consortium name="US DOE Joint Genome Institute (JGI-PGF)"/>
            <person name="Walter F."/>
            <person name="Albersmeier A."/>
            <person name="Kalinowski J."/>
            <person name="Ruckert C."/>
        </authorList>
    </citation>
    <scope>NUCLEOTIDE SEQUENCE</scope>
    <source>
        <strain evidence="1">CGMCC 1.16067</strain>
    </source>
</reference>
<organism evidence="1 2">
    <name type="scientific">Marmoricola endophyticus</name>
    <dbReference type="NCBI Taxonomy" id="2040280"/>
    <lineage>
        <taxon>Bacteria</taxon>
        <taxon>Bacillati</taxon>
        <taxon>Actinomycetota</taxon>
        <taxon>Actinomycetes</taxon>
        <taxon>Propionibacteriales</taxon>
        <taxon>Nocardioidaceae</taxon>
        <taxon>Marmoricola</taxon>
    </lineage>
</organism>
<evidence type="ECO:0000313" key="1">
    <source>
        <dbReference type="EMBL" id="GGF53279.1"/>
    </source>
</evidence>
<reference evidence="1" key="2">
    <citation type="submission" date="2020-09" db="EMBL/GenBank/DDBJ databases">
        <authorList>
            <person name="Sun Q."/>
            <person name="Zhou Y."/>
        </authorList>
    </citation>
    <scope>NUCLEOTIDE SEQUENCE</scope>
    <source>
        <strain evidence="1">CGMCC 1.16067</strain>
    </source>
</reference>
<protein>
    <submittedName>
        <fullName evidence="1">Uncharacterized protein</fullName>
    </submittedName>
</protein>
<sequence>MNTDTLTLPRSTAGEAAAVGEDVAEGFAEGFVDGVVDALGVDGVDAAGALVEALGVWREEAVVAVSGSSEPLPSPATYVAAAIATSTIATSITRDGATTPDSS</sequence>
<proteinExistence type="predicted"/>
<dbReference type="Proteomes" id="UP000649179">
    <property type="component" value="Unassembled WGS sequence"/>
</dbReference>
<accession>A0A917BNW7</accession>
<keyword evidence="2" id="KW-1185">Reference proteome</keyword>
<dbReference type="EMBL" id="BMKQ01000001">
    <property type="protein sequence ID" value="GGF53279.1"/>
    <property type="molecule type" value="Genomic_DNA"/>
</dbReference>
<gene>
    <name evidence="1" type="ORF">GCM10011519_28980</name>
</gene>
<dbReference type="AlphaFoldDB" id="A0A917BNW7"/>
<name>A0A917BNW7_9ACTN</name>
<comment type="caution">
    <text evidence="1">The sequence shown here is derived from an EMBL/GenBank/DDBJ whole genome shotgun (WGS) entry which is preliminary data.</text>
</comment>